<keyword evidence="4 12" id="KW-0808">Transferase</keyword>
<dbReference type="InterPro" id="IPR002155">
    <property type="entry name" value="Thiolase"/>
</dbReference>
<keyword evidence="18" id="KW-1185">Reference proteome</keyword>
<feature type="domain" description="Thiolase C-terminal" evidence="14">
    <location>
        <begin position="272"/>
        <end position="392"/>
    </location>
</feature>
<dbReference type="STRING" id="472181.SAMN05216271_1191"/>
<evidence type="ECO:0000256" key="7">
    <source>
        <dbReference type="ARBA" id="ARBA00023098"/>
    </source>
</evidence>
<dbReference type="PANTHER" id="PTHR43853">
    <property type="entry name" value="3-KETOACYL-COA THIOLASE, PEROXISOMAL"/>
    <property type="match status" value="1"/>
</dbReference>
<dbReference type="GO" id="GO:0006635">
    <property type="term" value="P:fatty acid beta-oxidation"/>
    <property type="evidence" value="ECO:0007669"/>
    <property type="project" value="TreeGrafter"/>
</dbReference>
<feature type="domain" description="Thiolase N-terminal" evidence="13">
    <location>
        <begin position="5"/>
        <end position="262"/>
    </location>
</feature>
<dbReference type="InterPro" id="IPR020615">
    <property type="entry name" value="Thiolase_acyl_enz_int_AS"/>
</dbReference>
<dbReference type="FunFam" id="3.40.47.10:FF:000010">
    <property type="entry name" value="Acetyl-CoA acetyltransferase (Thiolase)"/>
    <property type="match status" value="1"/>
</dbReference>
<dbReference type="OrthoDB" id="8951704at2"/>
<keyword evidence="7" id="KW-0443">Lipid metabolism</keyword>
<feature type="active site" description="Acyl-thioester intermediate" evidence="11">
    <location>
        <position position="90"/>
    </location>
</feature>
<dbReference type="Proteomes" id="UP000243413">
    <property type="component" value="Chromosome I"/>
</dbReference>
<evidence type="ECO:0000256" key="3">
    <source>
        <dbReference type="ARBA" id="ARBA00010982"/>
    </source>
</evidence>
<evidence type="ECO:0000313" key="18">
    <source>
        <dbReference type="Proteomes" id="UP001486808"/>
    </source>
</evidence>
<dbReference type="InterPro" id="IPR016039">
    <property type="entry name" value="Thiolase-like"/>
</dbReference>
<dbReference type="GO" id="GO:0005737">
    <property type="term" value="C:cytoplasm"/>
    <property type="evidence" value="ECO:0007669"/>
    <property type="project" value="UniProtKB-ARBA"/>
</dbReference>
<evidence type="ECO:0000256" key="5">
    <source>
        <dbReference type="ARBA" id="ARBA00022832"/>
    </source>
</evidence>
<dbReference type="AlphaFoldDB" id="A0A1H1PKE7"/>
<comment type="catalytic activity">
    <reaction evidence="10">
        <text>succinyl-CoA + acetyl-CoA = 3-oxoadipyl-CoA + CoA</text>
        <dbReference type="Rhea" id="RHEA:19481"/>
        <dbReference type="ChEBI" id="CHEBI:57287"/>
        <dbReference type="ChEBI" id="CHEBI:57288"/>
        <dbReference type="ChEBI" id="CHEBI:57292"/>
        <dbReference type="ChEBI" id="CHEBI:57348"/>
        <dbReference type="EC" id="2.3.1.174"/>
    </reaction>
</comment>
<dbReference type="InterPro" id="IPR020613">
    <property type="entry name" value="Thiolase_CS"/>
</dbReference>
<dbReference type="EMBL" id="LT629763">
    <property type="protein sequence ID" value="SDS11535.1"/>
    <property type="molecule type" value="Genomic_DNA"/>
</dbReference>
<name>A0A1H1PKE7_9GAMM</name>
<evidence type="ECO:0000256" key="10">
    <source>
        <dbReference type="ARBA" id="ARBA00048527"/>
    </source>
</evidence>
<feature type="active site" description="Proton acceptor" evidence="11">
    <location>
        <position position="380"/>
    </location>
</feature>
<evidence type="ECO:0000256" key="8">
    <source>
        <dbReference type="ARBA" id="ARBA00023140"/>
    </source>
</evidence>
<evidence type="ECO:0000313" key="15">
    <source>
        <dbReference type="EMBL" id="GAA6130578.1"/>
    </source>
</evidence>
<evidence type="ECO:0000256" key="9">
    <source>
        <dbReference type="ARBA" id="ARBA00023315"/>
    </source>
</evidence>
<dbReference type="PANTHER" id="PTHR43853:SF8">
    <property type="entry name" value="3-KETOACYL-COA THIOLASE, PEROXISOMAL"/>
    <property type="match status" value="1"/>
</dbReference>
<accession>A0A1H1PKE7</accession>
<dbReference type="SUPFAM" id="SSF53901">
    <property type="entry name" value="Thiolase-like"/>
    <property type="match status" value="2"/>
</dbReference>
<evidence type="ECO:0000259" key="13">
    <source>
        <dbReference type="Pfam" id="PF00108"/>
    </source>
</evidence>
<reference evidence="16" key="2">
    <citation type="submission" date="2016-10" db="EMBL/GenBank/DDBJ databases">
        <authorList>
            <person name="de Groot N.N."/>
        </authorList>
    </citation>
    <scope>NUCLEOTIDE SEQUENCE [LARGE SCALE GENOMIC DNA]</scope>
    <source>
        <strain evidence="16">JCM 14963</strain>
    </source>
</reference>
<dbReference type="InterPro" id="IPR020617">
    <property type="entry name" value="Thiolase_C"/>
</dbReference>
<gene>
    <name evidence="15" type="ORF">NBRC116187_09380</name>
    <name evidence="16" type="ORF">SAMN05216271_1191</name>
</gene>
<dbReference type="NCBIfam" id="NF005494">
    <property type="entry name" value="PRK07108.1"/>
    <property type="match status" value="1"/>
</dbReference>
<evidence type="ECO:0000259" key="14">
    <source>
        <dbReference type="Pfam" id="PF02803"/>
    </source>
</evidence>
<evidence type="ECO:0000256" key="1">
    <source>
        <dbReference type="ARBA" id="ARBA00004275"/>
    </source>
</evidence>
<dbReference type="RefSeq" id="WP_092284740.1">
    <property type="nucleotide sequence ID" value="NZ_BAABWD010000001.1"/>
</dbReference>
<evidence type="ECO:0000256" key="11">
    <source>
        <dbReference type="PIRSR" id="PIRSR000429-1"/>
    </source>
</evidence>
<protein>
    <submittedName>
        <fullName evidence="16">Acetyl-CoA C-acetyltransferase</fullName>
    </submittedName>
    <submittedName>
        <fullName evidence="15">Acetyl-CoA C-acyltransferase</fullName>
    </submittedName>
</protein>
<evidence type="ECO:0000313" key="16">
    <source>
        <dbReference type="EMBL" id="SDS11535.1"/>
    </source>
</evidence>
<evidence type="ECO:0000256" key="12">
    <source>
        <dbReference type="RuleBase" id="RU003557"/>
    </source>
</evidence>
<dbReference type="PROSITE" id="PS00737">
    <property type="entry name" value="THIOLASE_2"/>
    <property type="match status" value="1"/>
</dbReference>
<dbReference type="PROSITE" id="PS00098">
    <property type="entry name" value="THIOLASE_1"/>
    <property type="match status" value="1"/>
</dbReference>
<dbReference type="Pfam" id="PF00108">
    <property type="entry name" value="Thiolase_N"/>
    <property type="match status" value="1"/>
</dbReference>
<dbReference type="GO" id="GO:0010124">
    <property type="term" value="P:phenylacetate catabolic process"/>
    <property type="evidence" value="ECO:0007669"/>
    <property type="project" value="TreeGrafter"/>
</dbReference>
<keyword evidence="6" id="KW-0809">Transit peptide</keyword>
<evidence type="ECO:0000256" key="2">
    <source>
        <dbReference type="ARBA" id="ARBA00005189"/>
    </source>
</evidence>
<organism evidence="16 17">
    <name type="scientific">Halopseudomonas sabulinigri</name>
    <dbReference type="NCBI Taxonomy" id="472181"/>
    <lineage>
        <taxon>Bacteria</taxon>
        <taxon>Pseudomonadati</taxon>
        <taxon>Pseudomonadota</taxon>
        <taxon>Gammaproteobacteria</taxon>
        <taxon>Pseudomonadales</taxon>
        <taxon>Pseudomonadaceae</taxon>
        <taxon>Halopseudomonas</taxon>
    </lineage>
</organism>
<dbReference type="InterPro" id="IPR020616">
    <property type="entry name" value="Thiolase_N"/>
</dbReference>
<reference evidence="15 18" key="3">
    <citation type="submission" date="2024-04" db="EMBL/GenBank/DDBJ databases">
        <title>Draft genome sequence of Halopseudomonas sabulinigri NBRC 116187.</title>
        <authorList>
            <person name="Miyakawa T."/>
            <person name="Kusuya Y."/>
            <person name="Miura T."/>
        </authorList>
    </citation>
    <scope>NUCLEOTIDE SEQUENCE [LARGE SCALE GENOMIC DNA]</scope>
    <source>
        <strain evidence="15 18">4NH20-0042</strain>
    </source>
</reference>
<dbReference type="NCBIfam" id="TIGR01930">
    <property type="entry name" value="AcCoA-C-Actrans"/>
    <property type="match status" value="1"/>
</dbReference>
<evidence type="ECO:0000256" key="4">
    <source>
        <dbReference type="ARBA" id="ARBA00022679"/>
    </source>
</evidence>
<dbReference type="Pfam" id="PF02803">
    <property type="entry name" value="Thiolase_C"/>
    <property type="match status" value="1"/>
</dbReference>
<keyword evidence="8" id="KW-0576">Peroxisome</keyword>
<dbReference type="Gene3D" id="3.40.47.10">
    <property type="match status" value="1"/>
</dbReference>
<sequence>MTDAVIVSTARTALGKSYRGALNNTHSVDMAGYVIEHAVKRAGIDPSLVEDVILGATFHEGAQGKNMARLAAIRAGLPVTTAGMSINRFCSSGLQSIAIAAQRVVSEKIPAIVAGGVESISLCQNDKLNMFHGTNEWIKQNKPALYMSMIETADIVAQRYNVSREAQDEYSLLSQQRTAAGQESGKFADEIVPYDTIMKVQNKETGEITDQAVNLVKDECNRPGTTLEGLAGLQPVRGPGNFITAGNASQLSDGASVCTVMNSKVAEQLGIQPMGIFRGFAVAGCEPDEMGIGPVFAIPRLLERNGLKMDDIGLWELNEAFASQVIYCAERLGIPMENLNVNGGSISIGHPYGVTGSRLVGHALIEGKRRGVKYVVVTMCIGGGQGAAGLFEIV</sequence>
<feature type="active site" description="Proton acceptor" evidence="11">
    <location>
        <position position="350"/>
    </location>
</feature>
<evidence type="ECO:0000313" key="17">
    <source>
        <dbReference type="Proteomes" id="UP000243413"/>
    </source>
</evidence>
<dbReference type="EMBL" id="BAABWD010000001">
    <property type="protein sequence ID" value="GAA6130578.1"/>
    <property type="molecule type" value="Genomic_DNA"/>
</dbReference>
<keyword evidence="9 12" id="KW-0012">Acyltransferase</keyword>
<dbReference type="Proteomes" id="UP001486808">
    <property type="component" value="Unassembled WGS sequence"/>
</dbReference>
<dbReference type="GO" id="GO:0033812">
    <property type="term" value="F:3-oxoadipyl-CoA thiolase activity"/>
    <property type="evidence" value="ECO:0007669"/>
    <property type="project" value="UniProtKB-EC"/>
</dbReference>
<reference evidence="17" key="1">
    <citation type="submission" date="2016-10" db="EMBL/GenBank/DDBJ databases">
        <authorList>
            <person name="Varghese N."/>
            <person name="Submissions S."/>
        </authorList>
    </citation>
    <scope>NUCLEOTIDE SEQUENCE [LARGE SCALE GENOMIC DNA]</scope>
    <source>
        <strain evidence="17">JCM 14963</strain>
    </source>
</reference>
<evidence type="ECO:0000256" key="6">
    <source>
        <dbReference type="ARBA" id="ARBA00022946"/>
    </source>
</evidence>
<comment type="similarity">
    <text evidence="3 12">Belongs to the thiolase-like superfamily. Thiolase family.</text>
</comment>
<proteinExistence type="inferred from homology"/>
<comment type="subcellular location">
    <subcellularLocation>
        <location evidence="1">Peroxisome</location>
    </subcellularLocation>
</comment>
<comment type="pathway">
    <text evidence="2">Lipid metabolism.</text>
</comment>
<dbReference type="InterPro" id="IPR050215">
    <property type="entry name" value="Thiolase-like_sf_Thiolase"/>
</dbReference>
<dbReference type="PIRSF" id="PIRSF000429">
    <property type="entry name" value="Ac-CoA_Ac_transf"/>
    <property type="match status" value="1"/>
</dbReference>
<dbReference type="CDD" id="cd00751">
    <property type="entry name" value="thiolase"/>
    <property type="match status" value="1"/>
</dbReference>
<keyword evidence="5" id="KW-0276">Fatty acid metabolism</keyword>